<organism evidence="4 5">
    <name type="scientific">Sporichthya brevicatena</name>
    <dbReference type="NCBI Taxonomy" id="171442"/>
    <lineage>
        <taxon>Bacteria</taxon>
        <taxon>Bacillati</taxon>
        <taxon>Actinomycetota</taxon>
        <taxon>Actinomycetes</taxon>
        <taxon>Sporichthyales</taxon>
        <taxon>Sporichthyaceae</taxon>
        <taxon>Sporichthya</taxon>
    </lineage>
</organism>
<keyword evidence="5" id="KW-1185">Reference proteome</keyword>
<dbReference type="Gene3D" id="3.40.50.720">
    <property type="entry name" value="NAD(P)-binding Rossmann-like Domain"/>
    <property type="match status" value="1"/>
</dbReference>
<comment type="similarity">
    <text evidence="1">Belongs to the short-chain dehydrogenases/reductases (SDR) family.</text>
</comment>
<accession>A0ABN1H886</accession>
<evidence type="ECO:0000313" key="4">
    <source>
        <dbReference type="EMBL" id="GAA0630695.1"/>
    </source>
</evidence>
<name>A0ABN1H886_9ACTN</name>
<dbReference type="NCBIfam" id="TIGR03971">
    <property type="entry name" value="SDR_subfam_1"/>
    <property type="match status" value="1"/>
</dbReference>
<dbReference type="PRINTS" id="PR00081">
    <property type="entry name" value="GDHRDH"/>
</dbReference>
<gene>
    <name evidence="4" type="ORF">GCM10009547_38150</name>
</gene>
<dbReference type="PANTHER" id="PTHR24321">
    <property type="entry name" value="DEHYDROGENASES, SHORT CHAIN"/>
    <property type="match status" value="1"/>
</dbReference>
<sequence>MGKLDGKVAFITGAARGQGRSHAIRLAEEGASIVALDICEQIPTVFYPMATKSDLDETVRLVEEVDGRILPVVADVRDRAAVQAAYDAGVAEFGQIDIVVANAGIMPVINEGERLQAWTDGIDTLLTGVWNTMDAAVPDMKARQSGSIIITSSSAGLTGIGLNTSPGQAAYVAAKHGVVGLMRLYASQLAKYNIRVNTIHPTGVNTPMVANEQYGAFVMANLEVAASPLYQNPMPVDLIEPVDISNAVVYLASDDGRYVTGHTMVVDAGYINRGVPRTPPA</sequence>
<dbReference type="PRINTS" id="PR00080">
    <property type="entry name" value="SDRFAMILY"/>
</dbReference>
<comment type="caution">
    <text evidence="4">The sequence shown here is derived from an EMBL/GenBank/DDBJ whole genome shotgun (WGS) entry which is preliminary data.</text>
</comment>
<keyword evidence="2" id="KW-0560">Oxidoreductase</keyword>
<protein>
    <submittedName>
        <fullName evidence="4">Mycofactocin-coupled SDR family oxidoreductase</fullName>
    </submittedName>
</protein>
<keyword evidence="3" id="KW-0520">NAD</keyword>
<dbReference type="CDD" id="cd05233">
    <property type="entry name" value="SDR_c"/>
    <property type="match status" value="1"/>
</dbReference>
<dbReference type="SUPFAM" id="SSF51735">
    <property type="entry name" value="NAD(P)-binding Rossmann-fold domains"/>
    <property type="match status" value="1"/>
</dbReference>
<proteinExistence type="inferred from homology"/>
<reference evidence="4 5" key="1">
    <citation type="journal article" date="2019" name="Int. J. Syst. Evol. Microbiol.">
        <title>The Global Catalogue of Microorganisms (GCM) 10K type strain sequencing project: providing services to taxonomists for standard genome sequencing and annotation.</title>
        <authorList>
            <consortium name="The Broad Institute Genomics Platform"/>
            <consortium name="The Broad Institute Genome Sequencing Center for Infectious Disease"/>
            <person name="Wu L."/>
            <person name="Ma J."/>
        </authorList>
    </citation>
    <scope>NUCLEOTIDE SEQUENCE [LARGE SCALE GENOMIC DNA]</scope>
    <source>
        <strain evidence="4 5">JCM 10671</strain>
    </source>
</reference>
<dbReference type="InterPro" id="IPR023985">
    <property type="entry name" value="SDR_subfam_1"/>
</dbReference>
<evidence type="ECO:0000256" key="1">
    <source>
        <dbReference type="ARBA" id="ARBA00006484"/>
    </source>
</evidence>
<dbReference type="InterPro" id="IPR036291">
    <property type="entry name" value="NAD(P)-bd_dom_sf"/>
</dbReference>
<dbReference type="RefSeq" id="WP_344607695.1">
    <property type="nucleotide sequence ID" value="NZ_BAAAHE010000038.1"/>
</dbReference>
<dbReference type="NCBIfam" id="NF009467">
    <property type="entry name" value="PRK12826.1-3"/>
    <property type="match status" value="1"/>
</dbReference>
<dbReference type="Proteomes" id="UP001500957">
    <property type="component" value="Unassembled WGS sequence"/>
</dbReference>
<evidence type="ECO:0000313" key="5">
    <source>
        <dbReference type="Proteomes" id="UP001500957"/>
    </source>
</evidence>
<dbReference type="InterPro" id="IPR002347">
    <property type="entry name" value="SDR_fam"/>
</dbReference>
<dbReference type="Pfam" id="PF13561">
    <property type="entry name" value="adh_short_C2"/>
    <property type="match status" value="1"/>
</dbReference>
<evidence type="ECO:0000256" key="3">
    <source>
        <dbReference type="ARBA" id="ARBA00023027"/>
    </source>
</evidence>
<dbReference type="EMBL" id="BAAAHE010000038">
    <property type="protein sequence ID" value="GAA0630695.1"/>
    <property type="molecule type" value="Genomic_DNA"/>
</dbReference>
<evidence type="ECO:0000256" key="2">
    <source>
        <dbReference type="ARBA" id="ARBA00023002"/>
    </source>
</evidence>
<dbReference type="PANTHER" id="PTHR24321:SF8">
    <property type="entry name" value="ESTRADIOL 17-BETA-DEHYDROGENASE 8-RELATED"/>
    <property type="match status" value="1"/>
</dbReference>